<gene>
    <name evidence="7" type="ORF">SAMN05421677_10699</name>
</gene>
<evidence type="ECO:0000313" key="8">
    <source>
        <dbReference type="Proteomes" id="UP000198860"/>
    </source>
</evidence>
<dbReference type="Proteomes" id="UP000198860">
    <property type="component" value="Unassembled WGS sequence"/>
</dbReference>
<dbReference type="EMBL" id="FNIZ01000006">
    <property type="protein sequence ID" value="SDO58682.1"/>
    <property type="molecule type" value="Genomic_DNA"/>
</dbReference>
<dbReference type="InterPro" id="IPR016032">
    <property type="entry name" value="Sig_transdc_resp-reg_C-effctor"/>
</dbReference>
<keyword evidence="4" id="KW-0804">Transcription</keyword>
<evidence type="ECO:0000256" key="2">
    <source>
        <dbReference type="ARBA" id="ARBA00021245"/>
    </source>
</evidence>
<name>A0A1H0KSC1_HALAD</name>
<dbReference type="NCBIfam" id="TIGR02937">
    <property type="entry name" value="sigma70-ECF"/>
    <property type="match status" value="1"/>
</dbReference>
<dbReference type="SUPFAM" id="SSF88946">
    <property type="entry name" value="Sigma2 domain of RNA polymerase sigma factors"/>
    <property type="match status" value="1"/>
</dbReference>
<dbReference type="GO" id="GO:0006352">
    <property type="term" value="P:DNA-templated transcription initiation"/>
    <property type="evidence" value="ECO:0007669"/>
    <property type="project" value="InterPro"/>
</dbReference>
<dbReference type="RefSeq" id="WP_089651983.1">
    <property type="nucleotide sequence ID" value="NZ_FNIZ01000006.1"/>
</dbReference>
<dbReference type="Pfam" id="PF04542">
    <property type="entry name" value="Sigma70_r2"/>
    <property type="match status" value="1"/>
</dbReference>
<dbReference type="AlphaFoldDB" id="A0A1H0KSC1"/>
<keyword evidence="8" id="KW-1185">Reference proteome</keyword>
<dbReference type="InterPro" id="IPR014284">
    <property type="entry name" value="RNA_pol_sigma-70_dom"/>
</dbReference>
<dbReference type="InterPro" id="IPR007627">
    <property type="entry name" value="RNA_pol_sigma70_r2"/>
</dbReference>
<reference evidence="8" key="1">
    <citation type="submission" date="2016-10" db="EMBL/GenBank/DDBJ databases">
        <authorList>
            <person name="Varghese N."/>
            <person name="Submissions S."/>
        </authorList>
    </citation>
    <scope>NUCLEOTIDE SEQUENCE [LARGE SCALE GENOMIC DNA]</scope>
    <source>
        <strain evidence="8">CGMCC 1.3703</strain>
    </source>
</reference>
<dbReference type="InterPro" id="IPR013325">
    <property type="entry name" value="RNA_pol_sigma_r2"/>
</dbReference>
<dbReference type="OrthoDB" id="2968094at2"/>
<evidence type="ECO:0000313" key="7">
    <source>
        <dbReference type="EMBL" id="SDO58682.1"/>
    </source>
</evidence>
<protein>
    <recommendedName>
        <fullName evidence="2">RNA polymerase sigma factor SigS</fullName>
    </recommendedName>
</protein>
<dbReference type="SUPFAM" id="SSF46894">
    <property type="entry name" value="C-terminal effector domain of the bipartite response regulators"/>
    <property type="match status" value="1"/>
</dbReference>
<sequence>MKDSILEFHEYQRLIHSCLRRWKLPEPYEDCQQESYLIYARCVEKYDPERSKFSTFFFQTLYRHFQTENRKNRRDREAVHFFSIQQKPLEKDPLKEPLLLFDIQHYSSLTLNEQIIFEQTYIGYTVAEIARLSGKSPSTIKRARKQIKRKISNGLLVE</sequence>
<dbReference type="Gene3D" id="1.10.1740.10">
    <property type="match status" value="1"/>
</dbReference>
<dbReference type="GO" id="GO:0003677">
    <property type="term" value="F:DNA binding"/>
    <property type="evidence" value="ECO:0007669"/>
    <property type="project" value="InterPro"/>
</dbReference>
<dbReference type="STRING" id="240303.SAMN05421677_10699"/>
<accession>A0A1H0KSC1</accession>
<evidence type="ECO:0000256" key="3">
    <source>
        <dbReference type="ARBA" id="ARBA00023015"/>
    </source>
</evidence>
<evidence type="ECO:0000259" key="6">
    <source>
        <dbReference type="Pfam" id="PF04542"/>
    </source>
</evidence>
<comment type="similarity">
    <text evidence="1">Belongs to the sigma-70 factor family.</text>
</comment>
<keyword evidence="3" id="KW-0805">Transcription regulation</keyword>
<evidence type="ECO:0000256" key="1">
    <source>
        <dbReference type="ARBA" id="ARBA00007788"/>
    </source>
</evidence>
<dbReference type="GO" id="GO:0003700">
    <property type="term" value="F:DNA-binding transcription factor activity"/>
    <property type="evidence" value="ECO:0007669"/>
    <property type="project" value="InterPro"/>
</dbReference>
<comment type="function">
    <text evidence="5">Sigma factors are initiation factors that promote the attachment of RNA polymerase to specific initiation sites and are then released. Sigma-S contributes to the protection against external stress, thus playing a role in cellular fitness and survival.</text>
</comment>
<organism evidence="7 8">
    <name type="scientific">Halobacillus aidingensis</name>
    <dbReference type="NCBI Taxonomy" id="240303"/>
    <lineage>
        <taxon>Bacteria</taxon>
        <taxon>Bacillati</taxon>
        <taxon>Bacillota</taxon>
        <taxon>Bacilli</taxon>
        <taxon>Bacillales</taxon>
        <taxon>Bacillaceae</taxon>
        <taxon>Halobacillus</taxon>
    </lineage>
</organism>
<feature type="domain" description="RNA polymerase sigma-70 region 2" evidence="6">
    <location>
        <begin position="8"/>
        <end position="74"/>
    </location>
</feature>
<proteinExistence type="inferred from homology"/>
<evidence type="ECO:0000256" key="5">
    <source>
        <dbReference type="ARBA" id="ARBA00024701"/>
    </source>
</evidence>
<evidence type="ECO:0000256" key="4">
    <source>
        <dbReference type="ARBA" id="ARBA00023163"/>
    </source>
</evidence>